<feature type="compositionally biased region" description="Basic and acidic residues" evidence="1">
    <location>
        <begin position="24"/>
        <end position="38"/>
    </location>
</feature>
<dbReference type="Proteomes" id="UP000054481">
    <property type="component" value="Unassembled WGS sequence"/>
</dbReference>
<feature type="region of interest" description="Disordered" evidence="1">
    <location>
        <begin position="24"/>
        <end position="46"/>
    </location>
</feature>
<dbReference type="EMBL" id="KQ030717">
    <property type="protein sequence ID" value="KJZ69433.1"/>
    <property type="molecule type" value="Genomic_DNA"/>
</dbReference>
<dbReference type="EMBL" id="KQ030639">
    <property type="protein sequence ID" value="KJZ70214.1"/>
    <property type="molecule type" value="Genomic_DNA"/>
</dbReference>
<reference evidence="4 7" key="1">
    <citation type="journal article" date="2014" name="Genome Biol. Evol.">
        <title>Comparative genomics and transcriptomics analyses reveal divergent lifestyle features of nematode endoparasitic fungus Hirsutella minnesotensis.</title>
        <authorList>
            <person name="Lai Y."/>
            <person name="Liu K."/>
            <person name="Zhang X."/>
            <person name="Zhang X."/>
            <person name="Li K."/>
            <person name="Wang N."/>
            <person name="Shu C."/>
            <person name="Wu Y."/>
            <person name="Wang C."/>
            <person name="Bushley K.E."/>
            <person name="Xiang M."/>
            <person name="Liu X."/>
        </authorList>
    </citation>
    <scope>NUCLEOTIDE SEQUENCE [LARGE SCALE GENOMIC DNA]</scope>
    <source>
        <strain evidence="4 7">3608</strain>
    </source>
</reference>
<evidence type="ECO:0000313" key="3">
    <source>
        <dbReference type="EMBL" id="KJZ69433.1"/>
    </source>
</evidence>
<evidence type="ECO:0000313" key="5">
    <source>
        <dbReference type="EMBL" id="KJZ70214.1"/>
    </source>
</evidence>
<dbReference type="OrthoDB" id="5428673at2759"/>
<gene>
    <name evidence="6" type="ORF">HIM_09303</name>
    <name evidence="5" type="ORF">HIM_10400</name>
    <name evidence="4" type="ORF">HIM_10630</name>
    <name evidence="3" type="ORF">HIM_11183</name>
</gene>
<keyword evidence="7" id="KW-1185">Reference proteome</keyword>
<organism evidence="4 7">
    <name type="scientific">Hirsutella minnesotensis 3608</name>
    <dbReference type="NCBI Taxonomy" id="1043627"/>
    <lineage>
        <taxon>Eukaryota</taxon>
        <taxon>Fungi</taxon>
        <taxon>Dikarya</taxon>
        <taxon>Ascomycota</taxon>
        <taxon>Pezizomycotina</taxon>
        <taxon>Sordariomycetes</taxon>
        <taxon>Hypocreomycetidae</taxon>
        <taxon>Hypocreales</taxon>
        <taxon>Ophiocordycipitaceae</taxon>
        <taxon>Hirsutella</taxon>
    </lineage>
</organism>
<dbReference type="InterPro" id="IPR029526">
    <property type="entry name" value="PGBD"/>
</dbReference>
<dbReference type="AlphaFoldDB" id="A0A0F7ZJV1"/>
<sequence>MDPSCAVAVTNQFDDELFIRVDNSSREHPSDNTCRPEEPPLTTRGTEFKPFEVPFRAPEVRPLPNTPLALFETFIPLSLVEKWVQWTNQKPFSRYSTPSRYSRRLNWTPTTSGEVYLWLAALIYIGIHRERRIQDHWKTYSLCTQRPSHAIGRFMTYDRFQLLFQNIRLCDPEKTLSSEFDRIDEWSNHIQQSSLSLYQPGSLIAIDECMIRYTGRSKETTKVPNKPIPVGYKVWVVAQRGYFLSWIWHLPKKAMGPVAGLMRRKRPGEIYLNPTQSVVPALTSLLPEQLYHVFLDNLFSSPSLFLALRQRGIGATGTARTNCGIDKLLTQHKAADAKGQLNWPWGTLKSIPTPDNLVNQLAWKDNALVLMLSTVHTGRQLEQRIRRRPASLTKPQQKAIKREFGDDPIKQLPVPTATAEYNDNMGGVDVGDQLRSYLGFDHAIRRGGWRAIAFGFLLDTALINTYLLQLRGSPNWAVFDSQVSWRQQLINELIEKHATGGSSRQRYRSGNDALPISEHNLVRRGTSSRCVACQGFRLGQLRSASQQYRRQRAPLERVSDDSLNRRQRVRQSRFGCDVCNVALCRVGDCWYKYHRAN</sequence>
<evidence type="ECO:0000313" key="4">
    <source>
        <dbReference type="EMBL" id="KJZ69985.1"/>
    </source>
</evidence>
<dbReference type="Pfam" id="PF13843">
    <property type="entry name" value="DDE_Tnp_1_7"/>
    <property type="match status" value="1"/>
</dbReference>
<dbReference type="EMBL" id="KQ030659">
    <property type="protein sequence ID" value="KJZ69985.1"/>
    <property type="molecule type" value="Genomic_DNA"/>
</dbReference>
<dbReference type="EMBL" id="KQ030580">
    <property type="protein sequence ID" value="KJZ71293.1"/>
    <property type="molecule type" value="Genomic_DNA"/>
</dbReference>
<dbReference type="PANTHER" id="PTHR46599:SF3">
    <property type="entry name" value="PIGGYBAC TRANSPOSABLE ELEMENT-DERIVED PROTEIN 4"/>
    <property type="match status" value="1"/>
</dbReference>
<feature type="domain" description="PiggyBac transposable element-derived protein" evidence="2">
    <location>
        <begin position="66"/>
        <end position="466"/>
    </location>
</feature>
<proteinExistence type="predicted"/>
<evidence type="ECO:0000313" key="6">
    <source>
        <dbReference type="EMBL" id="KJZ71293.1"/>
    </source>
</evidence>
<evidence type="ECO:0000313" key="7">
    <source>
        <dbReference type="Proteomes" id="UP000054481"/>
    </source>
</evidence>
<evidence type="ECO:0000259" key="2">
    <source>
        <dbReference type="Pfam" id="PF13843"/>
    </source>
</evidence>
<evidence type="ECO:0000256" key="1">
    <source>
        <dbReference type="SAM" id="MobiDB-lite"/>
    </source>
</evidence>
<accession>A0A0F7ZJV1</accession>
<name>A0A0F7ZJV1_9HYPO</name>
<protein>
    <recommendedName>
        <fullName evidence="2">PiggyBac transposable element-derived protein domain-containing protein</fullName>
    </recommendedName>
</protein>
<dbReference type="PANTHER" id="PTHR46599">
    <property type="entry name" value="PIGGYBAC TRANSPOSABLE ELEMENT-DERIVED PROTEIN 4"/>
    <property type="match status" value="1"/>
</dbReference>